<proteinExistence type="inferred from homology"/>
<dbReference type="InterPro" id="IPR004391">
    <property type="entry name" value="Glu_race"/>
</dbReference>
<keyword evidence="4 7" id="KW-0573">Peptidoglycan synthesis</keyword>
<evidence type="ECO:0000256" key="3">
    <source>
        <dbReference type="ARBA" id="ARBA00022960"/>
    </source>
</evidence>
<keyword evidence="3 7" id="KW-0133">Cell shape</keyword>
<dbReference type="GO" id="GO:0071555">
    <property type="term" value="P:cell wall organization"/>
    <property type="evidence" value="ECO:0007669"/>
    <property type="project" value="UniProtKB-KW"/>
</dbReference>
<sequence length="300" mass="32511">MGALSSRGDPRSRPAAHLTHLCRYCVAVIVSSVNCRSVGIFDSGFGGLSILAALHDLVPTESLVYFGDTKRYPYGPKPQEMVRRFSVEISRYLVREFDVKMIVVACNTASAAALSHLREVMDVPVVGVIEAGVRAAKAVSNRQSIGVMGTVGTIASGEYQRRFQGENLSVVYQSCPGLVEFVEKGETYSDQVLVLLRVLLEQFYSAKVDTVLLACTHYPFLSRAISDVLGREVVLVSSAEETAFEVSAMLSEESLECESGYEGSITYVSTGDPGVFADVGSQISAMRIDGVRHVDLEDLC</sequence>
<comment type="pathway">
    <text evidence="7">Cell wall biogenesis; peptidoglycan biosynthesis.</text>
</comment>
<reference evidence="9" key="1">
    <citation type="submission" date="2016-11" db="EMBL/GenBank/DDBJ databases">
        <authorList>
            <person name="Varghese N."/>
            <person name="Submissions S."/>
        </authorList>
    </citation>
    <scope>NUCLEOTIDE SEQUENCE [LARGE SCALE GENOMIC DNA]</scope>
    <source>
        <strain evidence="9">DSM 19514</strain>
    </source>
</reference>
<keyword evidence="5 7" id="KW-0413">Isomerase</keyword>
<dbReference type="Gene3D" id="3.40.50.1860">
    <property type="match status" value="2"/>
</dbReference>
<protein>
    <recommendedName>
        <fullName evidence="2 7">Glutamate racemase</fullName>
        <ecNumber evidence="2 7">5.1.1.3</ecNumber>
    </recommendedName>
</protein>
<dbReference type="InterPro" id="IPR018187">
    <property type="entry name" value="Asp/Glu_racemase_AS_1"/>
</dbReference>
<dbReference type="PROSITE" id="PS00924">
    <property type="entry name" value="ASP_GLU_RACEMASE_2"/>
    <property type="match status" value="1"/>
</dbReference>
<dbReference type="HAMAP" id="MF_00258">
    <property type="entry name" value="Glu_racemase"/>
    <property type="match status" value="1"/>
</dbReference>
<dbReference type="InterPro" id="IPR001920">
    <property type="entry name" value="Asp/Glu_race"/>
</dbReference>
<dbReference type="UniPathway" id="UPA00219"/>
<evidence type="ECO:0000256" key="2">
    <source>
        <dbReference type="ARBA" id="ARBA00013090"/>
    </source>
</evidence>
<dbReference type="OrthoDB" id="9801055at2"/>
<feature type="binding site" evidence="7">
    <location>
        <begin position="216"/>
        <end position="217"/>
    </location>
    <ligand>
        <name>substrate</name>
    </ligand>
</feature>
<dbReference type="PANTHER" id="PTHR21198">
    <property type="entry name" value="GLUTAMATE RACEMASE"/>
    <property type="match status" value="1"/>
</dbReference>
<keyword evidence="6 7" id="KW-0961">Cell wall biogenesis/degradation</keyword>
<gene>
    <name evidence="7" type="primary">murI</name>
    <name evidence="8" type="ORF">SAMN02745225_00539</name>
</gene>
<dbReference type="PROSITE" id="PS00923">
    <property type="entry name" value="ASP_GLU_RACEMASE_1"/>
    <property type="match status" value="1"/>
</dbReference>
<evidence type="ECO:0000256" key="5">
    <source>
        <dbReference type="ARBA" id="ARBA00023235"/>
    </source>
</evidence>
<dbReference type="InterPro" id="IPR015942">
    <property type="entry name" value="Asp/Glu/hydantoin_racemase"/>
</dbReference>
<name>A0A1M4T7M3_9ACTN</name>
<dbReference type="Proteomes" id="UP000184295">
    <property type="component" value="Unassembled WGS sequence"/>
</dbReference>
<dbReference type="FunFam" id="3.40.50.1860:FF:000001">
    <property type="entry name" value="Glutamate racemase"/>
    <property type="match status" value="1"/>
</dbReference>
<dbReference type="AlphaFoldDB" id="A0A1M4T7M3"/>
<organism evidence="8 9">
    <name type="scientific">Ferrithrix thermotolerans DSM 19514</name>
    <dbReference type="NCBI Taxonomy" id="1121881"/>
    <lineage>
        <taxon>Bacteria</taxon>
        <taxon>Bacillati</taxon>
        <taxon>Actinomycetota</taxon>
        <taxon>Acidimicrobiia</taxon>
        <taxon>Acidimicrobiales</taxon>
        <taxon>Acidimicrobiaceae</taxon>
        <taxon>Ferrithrix</taxon>
    </lineage>
</organism>
<evidence type="ECO:0000256" key="7">
    <source>
        <dbReference type="HAMAP-Rule" id="MF_00258"/>
    </source>
</evidence>
<keyword evidence="9" id="KW-1185">Reference proteome</keyword>
<feature type="active site" description="Proton donor/acceptor" evidence="7">
    <location>
        <position position="215"/>
    </location>
</feature>
<feature type="binding site" evidence="7">
    <location>
        <begin position="42"/>
        <end position="43"/>
    </location>
    <ligand>
        <name>substrate</name>
    </ligand>
</feature>
<evidence type="ECO:0000313" key="9">
    <source>
        <dbReference type="Proteomes" id="UP000184295"/>
    </source>
</evidence>
<comment type="function">
    <text evidence="7">Provides the (R)-glutamate required for cell wall biosynthesis.</text>
</comment>
<dbReference type="SUPFAM" id="SSF53681">
    <property type="entry name" value="Aspartate/glutamate racemase"/>
    <property type="match status" value="2"/>
</dbReference>
<dbReference type="NCBIfam" id="TIGR00067">
    <property type="entry name" value="glut_race"/>
    <property type="match status" value="1"/>
</dbReference>
<dbReference type="InterPro" id="IPR033134">
    <property type="entry name" value="Asp/Glu_racemase_AS_2"/>
</dbReference>
<dbReference type="EC" id="5.1.1.3" evidence="2 7"/>
<feature type="active site" description="Proton donor/acceptor" evidence="7">
    <location>
        <position position="106"/>
    </location>
</feature>
<comment type="similarity">
    <text evidence="7">Belongs to the aspartate/glutamate racemases family.</text>
</comment>
<evidence type="ECO:0000256" key="1">
    <source>
        <dbReference type="ARBA" id="ARBA00001602"/>
    </source>
</evidence>
<comment type="catalytic activity">
    <reaction evidence="1 7">
        <text>L-glutamate = D-glutamate</text>
        <dbReference type="Rhea" id="RHEA:12813"/>
        <dbReference type="ChEBI" id="CHEBI:29985"/>
        <dbReference type="ChEBI" id="CHEBI:29986"/>
        <dbReference type="EC" id="5.1.1.3"/>
    </reaction>
</comment>
<evidence type="ECO:0000256" key="6">
    <source>
        <dbReference type="ARBA" id="ARBA00023316"/>
    </source>
</evidence>
<dbReference type="PANTHER" id="PTHR21198:SF2">
    <property type="entry name" value="GLUTAMATE RACEMASE"/>
    <property type="match status" value="1"/>
</dbReference>
<dbReference type="Pfam" id="PF01177">
    <property type="entry name" value="Asp_Glu_race"/>
    <property type="match status" value="1"/>
</dbReference>
<accession>A0A1M4T7M3</accession>
<dbReference type="GO" id="GO:0008881">
    <property type="term" value="F:glutamate racemase activity"/>
    <property type="evidence" value="ECO:0007669"/>
    <property type="project" value="UniProtKB-UniRule"/>
</dbReference>
<evidence type="ECO:0000313" key="8">
    <source>
        <dbReference type="EMBL" id="SHE40496.1"/>
    </source>
</evidence>
<evidence type="ECO:0000256" key="4">
    <source>
        <dbReference type="ARBA" id="ARBA00022984"/>
    </source>
</evidence>
<dbReference type="STRING" id="1121881.SAMN02745225_00539"/>
<dbReference type="GO" id="GO:0009252">
    <property type="term" value="P:peptidoglycan biosynthetic process"/>
    <property type="evidence" value="ECO:0007669"/>
    <property type="project" value="UniProtKB-UniRule"/>
</dbReference>
<feature type="binding site" evidence="7">
    <location>
        <begin position="74"/>
        <end position="75"/>
    </location>
    <ligand>
        <name>substrate</name>
    </ligand>
</feature>
<feature type="binding site" evidence="7">
    <location>
        <begin position="107"/>
        <end position="108"/>
    </location>
    <ligand>
        <name>substrate</name>
    </ligand>
</feature>
<dbReference type="EMBL" id="FQUL01000004">
    <property type="protein sequence ID" value="SHE40496.1"/>
    <property type="molecule type" value="Genomic_DNA"/>
</dbReference>
<dbReference type="GO" id="GO:0008360">
    <property type="term" value="P:regulation of cell shape"/>
    <property type="evidence" value="ECO:0007669"/>
    <property type="project" value="UniProtKB-KW"/>
</dbReference>